<dbReference type="CDD" id="cd06225">
    <property type="entry name" value="HAMP"/>
    <property type="match status" value="1"/>
</dbReference>
<dbReference type="PANTHER" id="PTHR45436:SF5">
    <property type="entry name" value="SENSOR HISTIDINE KINASE TRCS"/>
    <property type="match status" value="1"/>
</dbReference>
<dbReference type="SMART" id="SM00387">
    <property type="entry name" value="HATPase_c"/>
    <property type="match status" value="1"/>
</dbReference>
<protein>
    <recommendedName>
        <fullName evidence="3">histidine kinase</fullName>
        <ecNumber evidence="3">2.7.13.3</ecNumber>
    </recommendedName>
</protein>
<dbReference type="OrthoDB" id="9786919at2"/>
<dbReference type="Pfam" id="PF00672">
    <property type="entry name" value="HAMP"/>
    <property type="match status" value="1"/>
</dbReference>
<dbReference type="FunFam" id="3.30.565.10:FF:000006">
    <property type="entry name" value="Sensor histidine kinase WalK"/>
    <property type="match status" value="1"/>
</dbReference>
<evidence type="ECO:0000313" key="15">
    <source>
        <dbReference type="Proteomes" id="UP000285744"/>
    </source>
</evidence>
<dbReference type="GO" id="GO:0005886">
    <property type="term" value="C:plasma membrane"/>
    <property type="evidence" value="ECO:0007669"/>
    <property type="project" value="UniProtKB-SubCell"/>
</dbReference>
<evidence type="ECO:0000256" key="1">
    <source>
        <dbReference type="ARBA" id="ARBA00000085"/>
    </source>
</evidence>
<name>A0A420EFL4_9ACTN</name>
<dbReference type="PRINTS" id="PR00344">
    <property type="entry name" value="BCTRLSENSOR"/>
</dbReference>
<dbReference type="InterPro" id="IPR003660">
    <property type="entry name" value="HAMP_dom"/>
</dbReference>
<dbReference type="Gene3D" id="6.10.340.10">
    <property type="match status" value="1"/>
</dbReference>
<feature type="domain" description="Histidine kinase" evidence="12">
    <location>
        <begin position="152"/>
        <end position="368"/>
    </location>
</feature>
<dbReference type="InterPro" id="IPR036890">
    <property type="entry name" value="HATPase_C_sf"/>
</dbReference>
<evidence type="ECO:0000259" key="12">
    <source>
        <dbReference type="PROSITE" id="PS50109"/>
    </source>
</evidence>
<evidence type="ECO:0000256" key="11">
    <source>
        <dbReference type="SAM" id="Phobius"/>
    </source>
</evidence>
<evidence type="ECO:0000256" key="7">
    <source>
        <dbReference type="ARBA" id="ARBA00022777"/>
    </source>
</evidence>
<keyword evidence="10 11" id="KW-0472">Membrane</keyword>
<evidence type="ECO:0000256" key="4">
    <source>
        <dbReference type="ARBA" id="ARBA00022553"/>
    </source>
</evidence>
<keyword evidence="7 14" id="KW-0418">Kinase</keyword>
<dbReference type="PANTHER" id="PTHR45436">
    <property type="entry name" value="SENSOR HISTIDINE KINASE YKOH"/>
    <property type="match status" value="1"/>
</dbReference>
<evidence type="ECO:0000256" key="5">
    <source>
        <dbReference type="ARBA" id="ARBA00022679"/>
    </source>
</evidence>
<accession>A0A420EFL4</accession>
<dbReference type="Pfam" id="PF00512">
    <property type="entry name" value="HisKA"/>
    <property type="match status" value="1"/>
</dbReference>
<comment type="catalytic activity">
    <reaction evidence="1">
        <text>ATP + protein L-histidine = ADP + protein N-phospho-L-histidine.</text>
        <dbReference type="EC" id="2.7.13.3"/>
    </reaction>
</comment>
<comment type="caution">
    <text evidence="14">The sequence shown here is derived from an EMBL/GenBank/DDBJ whole genome shotgun (WGS) entry which is preliminary data.</text>
</comment>
<organism evidence="14 15">
    <name type="scientific">Micromonospora globbae</name>
    <dbReference type="NCBI Taxonomy" id="1894969"/>
    <lineage>
        <taxon>Bacteria</taxon>
        <taxon>Bacillati</taxon>
        <taxon>Actinomycetota</taxon>
        <taxon>Actinomycetes</taxon>
        <taxon>Micromonosporales</taxon>
        <taxon>Micromonosporaceae</taxon>
        <taxon>Micromonospora</taxon>
    </lineage>
</organism>
<dbReference type="InterPro" id="IPR005467">
    <property type="entry name" value="His_kinase_dom"/>
</dbReference>
<evidence type="ECO:0000256" key="10">
    <source>
        <dbReference type="ARBA" id="ARBA00023136"/>
    </source>
</evidence>
<dbReference type="SMART" id="SM00304">
    <property type="entry name" value="HAMP"/>
    <property type="match status" value="1"/>
</dbReference>
<dbReference type="PROSITE" id="PS50885">
    <property type="entry name" value="HAMP"/>
    <property type="match status" value="1"/>
</dbReference>
<comment type="subcellular location">
    <subcellularLocation>
        <location evidence="2">Cell membrane</location>
    </subcellularLocation>
</comment>
<dbReference type="EC" id="2.7.13.3" evidence="3"/>
<sequence>MKRQVPRGLPARLFAAQALVVLVGAGTLGLVAAALGPTIFRDHLRQVSGPVEPATAHHVEEAYTSASALSLGMALAASLIAALAVSAYVARRLAQPVEQLAAAAADVSHGDYTARVAVAGLGPEFDTVTAAFNTMAERLAEAEITRRRLLADLGHELRTPLATIEAYVDAAEDGVAVEGESTWHVLRTQTTRLRRLAEDVAAVSRAEEHQLDLHPRRVAAAELASAAVAAARPRYTTKGVALRETVEADAGDVDADPERLGQVLGNLLDNALRHTPPGGQVTVTAGKHPEGVHLSVSDTGEGINSDHLPHVFERFYRSDTARDRDHGGSGIGLAVARAIVMQHGGRIDAASAGPGAGATFTVTLPRAGTYLPAE</sequence>
<keyword evidence="6 11" id="KW-0812">Transmembrane</keyword>
<keyword evidence="5" id="KW-0808">Transferase</keyword>
<dbReference type="SMART" id="SM00388">
    <property type="entry name" value="HisKA"/>
    <property type="match status" value="1"/>
</dbReference>
<dbReference type="InterPro" id="IPR003594">
    <property type="entry name" value="HATPase_dom"/>
</dbReference>
<keyword evidence="4" id="KW-0597">Phosphoprotein</keyword>
<evidence type="ECO:0000256" key="6">
    <source>
        <dbReference type="ARBA" id="ARBA00022692"/>
    </source>
</evidence>
<evidence type="ECO:0000256" key="2">
    <source>
        <dbReference type="ARBA" id="ARBA00004236"/>
    </source>
</evidence>
<gene>
    <name evidence="14" type="ORF">D7I43_31865</name>
</gene>
<feature type="domain" description="HAMP" evidence="13">
    <location>
        <begin position="91"/>
        <end position="144"/>
    </location>
</feature>
<dbReference type="Proteomes" id="UP000285744">
    <property type="component" value="Unassembled WGS sequence"/>
</dbReference>
<dbReference type="CDD" id="cd00082">
    <property type="entry name" value="HisKA"/>
    <property type="match status" value="1"/>
</dbReference>
<dbReference type="AlphaFoldDB" id="A0A420EFL4"/>
<dbReference type="InterPro" id="IPR003661">
    <property type="entry name" value="HisK_dim/P_dom"/>
</dbReference>
<dbReference type="CDD" id="cd00075">
    <property type="entry name" value="HATPase"/>
    <property type="match status" value="1"/>
</dbReference>
<evidence type="ECO:0000256" key="3">
    <source>
        <dbReference type="ARBA" id="ARBA00012438"/>
    </source>
</evidence>
<keyword evidence="8 11" id="KW-1133">Transmembrane helix</keyword>
<dbReference type="PROSITE" id="PS50109">
    <property type="entry name" value="HIS_KIN"/>
    <property type="match status" value="1"/>
</dbReference>
<dbReference type="InterPro" id="IPR050428">
    <property type="entry name" value="TCS_sensor_his_kinase"/>
</dbReference>
<dbReference type="EMBL" id="RAQQ01000060">
    <property type="protein sequence ID" value="RKF19460.1"/>
    <property type="molecule type" value="Genomic_DNA"/>
</dbReference>
<dbReference type="InterPro" id="IPR004358">
    <property type="entry name" value="Sig_transdc_His_kin-like_C"/>
</dbReference>
<dbReference type="Gene3D" id="1.10.287.130">
    <property type="match status" value="1"/>
</dbReference>
<proteinExistence type="predicted"/>
<dbReference type="InterPro" id="IPR036097">
    <property type="entry name" value="HisK_dim/P_sf"/>
</dbReference>
<evidence type="ECO:0000259" key="13">
    <source>
        <dbReference type="PROSITE" id="PS50885"/>
    </source>
</evidence>
<dbReference type="Pfam" id="PF02518">
    <property type="entry name" value="HATPase_c"/>
    <property type="match status" value="1"/>
</dbReference>
<reference evidence="14 15" key="1">
    <citation type="journal article" date="2018" name="Int. J. Syst. Evol. Microbiol.">
        <title>Micromonospora globbae sp. nov., an endophytic actinomycete isolated from roots of Globba winitii C. H. Wright.</title>
        <authorList>
            <person name="Kuncharoen N."/>
            <person name="Pittayakhajonwut P."/>
            <person name="Tanasupawat S."/>
        </authorList>
    </citation>
    <scope>NUCLEOTIDE SEQUENCE [LARGE SCALE GENOMIC DNA]</scope>
    <source>
        <strain evidence="14 15">WPS1-2</strain>
    </source>
</reference>
<keyword evidence="9" id="KW-0902">Two-component regulatory system</keyword>
<dbReference type="SUPFAM" id="SSF55874">
    <property type="entry name" value="ATPase domain of HSP90 chaperone/DNA topoisomerase II/histidine kinase"/>
    <property type="match status" value="1"/>
</dbReference>
<dbReference type="GO" id="GO:0000155">
    <property type="term" value="F:phosphorelay sensor kinase activity"/>
    <property type="evidence" value="ECO:0007669"/>
    <property type="project" value="InterPro"/>
</dbReference>
<feature type="transmembrane region" description="Helical" evidence="11">
    <location>
        <begin position="68"/>
        <end position="90"/>
    </location>
</feature>
<dbReference type="SUPFAM" id="SSF158472">
    <property type="entry name" value="HAMP domain-like"/>
    <property type="match status" value="1"/>
</dbReference>
<evidence type="ECO:0000256" key="8">
    <source>
        <dbReference type="ARBA" id="ARBA00022989"/>
    </source>
</evidence>
<dbReference type="SUPFAM" id="SSF47384">
    <property type="entry name" value="Homodimeric domain of signal transducing histidine kinase"/>
    <property type="match status" value="1"/>
</dbReference>
<dbReference type="Gene3D" id="3.30.565.10">
    <property type="entry name" value="Histidine kinase-like ATPase, C-terminal domain"/>
    <property type="match status" value="1"/>
</dbReference>
<dbReference type="RefSeq" id="WP_120332267.1">
    <property type="nucleotide sequence ID" value="NZ_JBFAVT010000098.1"/>
</dbReference>
<evidence type="ECO:0000256" key="9">
    <source>
        <dbReference type="ARBA" id="ARBA00023012"/>
    </source>
</evidence>
<evidence type="ECO:0000313" key="14">
    <source>
        <dbReference type="EMBL" id="RKF19460.1"/>
    </source>
</evidence>